<sequence length="202" mass="22172">QKCLKGNLAMFLQDLTHLNDILLPSLDEIQDTIDSVHGAMGKMKPTPKMIEGFRPALVWETQVRTIMTILMVQNSAYCTCDGLSFRGLDEANLNALFGPGPEGVNEGVPYSMEIGHLEFSNAVQGATDSYVPGHKVILGLTGDKMLMVNVRFVDGNKTPGNYQQLHMQALSHCLDGGAFIRLQAGSRLIPDFNNSHLLSWLL</sequence>
<dbReference type="AlphaFoldDB" id="A0A5C3PFI4"/>
<proteinExistence type="predicted"/>
<dbReference type="EMBL" id="ML211302">
    <property type="protein sequence ID" value="TFK84663.1"/>
    <property type="molecule type" value="Genomic_DNA"/>
</dbReference>
<reference evidence="1 2" key="1">
    <citation type="journal article" date="2019" name="Nat. Ecol. Evol.">
        <title>Megaphylogeny resolves global patterns of mushroom evolution.</title>
        <authorList>
            <person name="Varga T."/>
            <person name="Krizsan K."/>
            <person name="Foldi C."/>
            <person name="Dima B."/>
            <person name="Sanchez-Garcia M."/>
            <person name="Sanchez-Ramirez S."/>
            <person name="Szollosi G.J."/>
            <person name="Szarkandi J.G."/>
            <person name="Papp V."/>
            <person name="Albert L."/>
            <person name="Andreopoulos W."/>
            <person name="Angelini C."/>
            <person name="Antonin V."/>
            <person name="Barry K.W."/>
            <person name="Bougher N.L."/>
            <person name="Buchanan P."/>
            <person name="Buyck B."/>
            <person name="Bense V."/>
            <person name="Catcheside P."/>
            <person name="Chovatia M."/>
            <person name="Cooper J."/>
            <person name="Damon W."/>
            <person name="Desjardin D."/>
            <person name="Finy P."/>
            <person name="Geml J."/>
            <person name="Haridas S."/>
            <person name="Hughes K."/>
            <person name="Justo A."/>
            <person name="Karasinski D."/>
            <person name="Kautmanova I."/>
            <person name="Kiss B."/>
            <person name="Kocsube S."/>
            <person name="Kotiranta H."/>
            <person name="LaButti K.M."/>
            <person name="Lechner B.E."/>
            <person name="Liimatainen K."/>
            <person name="Lipzen A."/>
            <person name="Lukacs Z."/>
            <person name="Mihaltcheva S."/>
            <person name="Morgado L.N."/>
            <person name="Niskanen T."/>
            <person name="Noordeloos M.E."/>
            <person name="Ohm R.A."/>
            <person name="Ortiz-Santana B."/>
            <person name="Ovrebo C."/>
            <person name="Racz N."/>
            <person name="Riley R."/>
            <person name="Savchenko A."/>
            <person name="Shiryaev A."/>
            <person name="Soop K."/>
            <person name="Spirin V."/>
            <person name="Szebenyi C."/>
            <person name="Tomsovsky M."/>
            <person name="Tulloss R.E."/>
            <person name="Uehling J."/>
            <person name="Grigoriev I.V."/>
            <person name="Vagvolgyi C."/>
            <person name="Papp T."/>
            <person name="Martin F.M."/>
            <person name="Miettinen O."/>
            <person name="Hibbett D.S."/>
            <person name="Nagy L.G."/>
        </authorList>
    </citation>
    <scope>NUCLEOTIDE SEQUENCE [LARGE SCALE GENOMIC DNA]</scope>
    <source>
        <strain evidence="1 2">HHB13444</strain>
    </source>
</reference>
<protein>
    <submittedName>
        <fullName evidence="1">Uncharacterized protein</fullName>
    </submittedName>
</protein>
<keyword evidence="2" id="KW-1185">Reference proteome</keyword>
<evidence type="ECO:0000313" key="1">
    <source>
        <dbReference type="EMBL" id="TFK84663.1"/>
    </source>
</evidence>
<name>A0A5C3PFI4_9APHY</name>
<evidence type="ECO:0000313" key="2">
    <source>
        <dbReference type="Proteomes" id="UP000308197"/>
    </source>
</evidence>
<feature type="non-terminal residue" evidence="1">
    <location>
        <position position="1"/>
    </location>
</feature>
<dbReference type="Proteomes" id="UP000308197">
    <property type="component" value="Unassembled WGS sequence"/>
</dbReference>
<accession>A0A5C3PFI4</accession>
<dbReference type="STRING" id="1314778.A0A5C3PFI4"/>
<organism evidence="1 2">
    <name type="scientific">Polyporus arcularius HHB13444</name>
    <dbReference type="NCBI Taxonomy" id="1314778"/>
    <lineage>
        <taxon>Eukaryota</taxon>
        <taxon>Fungi</taxon>
        <taxon>Dikarya</taxon>
        <taxon>Basidiomycota</taxon>
        <taxon>Agaricomycotina</taxon>
        <taxon>Agaricomycetes</taxon>
        <taxon>Polyporales</taxon>
        <taxon>Polyporaceae</taxon>
        <taxon>Polyporus</taxon>
    </lineage>
</organism>
<dbReference type="InParanoid" id="A0A5C3PFI4"/>
<gene>
    <name evidence="1" type="ORF">K466DRAFT_496164</name>
</gene>